<comment type="catalytic activity">
    <reaction evidence="18 19">
        <text>alpha-ribazole 5'-phosphate + adenosylcob(III)inamide-GDP = adenosylcob(III)alamin 5'-phosphate + GMP + H(+)</text>
        <dbReference type="Rhea" id="RHEA:23560"/>
        <dbReference type="ChEBI" id="CHEBI:15378"/>
        <dbReference type="ChEBI" id="CHEBI:57918"/>
        <dbReference type="ChEBI" id="CHEBI:58115"/>
        <dbReference type="ChEBI" id="CHEBI:60487"/>
        <dbReference type="ChEBI" id="CHEBI:60493"/>
        <dbReference type="EC" id="2.7.8.26"/>
    </reaction>
</comment>
<evidence type="ECO:0000256" key="12">
    <source>
        <dbReference type="ARBA" id="ARBA00022989"/>
    </source>
</evidence>
<dbReference type="HAMAP" id="MF_00719">
    <property type="entry name" value="CobS"/>
    <property type="match status" value="1"/>
</dbReference>
<evidence type="ECO:0000256" key="4">
    <source>
        <dbReference type="ARBA" id="ARBA00010561"/>
    </source>
</evidence>
<evidence type="ECO:0000256" key="8">
    <source>
        <dbReference type="ARBA" id="ARBA00022573"/>
    </source>
</evidence>
<feature type="transmembrane region" description="Helical" evidence="19">
    <location>
        <begin position="109"/>
        <end position="132"/>
    </location>
</feature>
<dbReference type="GO" id="GO:0005886">
    <property type="term" value="C:plasma membrane"/>
    <property type="evidence" value="ECO:0007669"/>
    <property type="project" value="UniProtKB-SubCell"/>
</dbReference>
<keyword evidence="13 19" id="KW-0472">Membrane</keyword>
<evidence type="ECO:0000256" key="5">
    <source>
        <dbReference type="ARBA" id="ARBA00013200"/>
    </source>
</evidence>
<dbReference type="PANTHER" id="PTHR34148">
    <property type="entry name" value="ADENOSYLCOBINAMIDE-GDP RIBAZOLETRANSFERASE"/>
    <property type="match status" value="1"/>
</dbReference>
<evidence type="ECO:0000256" key="9">
    <source>
        <dbReference type="ARBA" id="ARBA00022679"/>
    </source>
</evidence>
<evidence type="ECO:0000256" key="11">
    <source>
        <dbReference type="ARBA" id="ARBA00022842"/>
    </source>
</evidence>
<reference evidence="20" key="2">
    <citation type="submission" date="2023-04" db="EMBL/GenBank/DDBJ databases">
        <authorList>
            <person name="Beletskiy A.V."/>
            <person name="Mardanov A.V."/>
            <person name="Ravin N.V."/>
        </authorList>
    </citation>
    <scope>NUCLEOTIDE SEQUENCE</scope>
    <source>
        <strain evidence="20">GKL-02</strain>
    </source>
</reference>
<dbReference type="Proteomes" id="UP001301326">
    <property type="component" value="Chromosome"/>
</dbReference>
<comment type="catalytic activity">
    <reaction evidence="17 19">
        <text>alpha-ribazole + adenosylcob(III)inamide-GDP = adenosylcob(III)alamin + GMP + H(+)</text>
        <dbReference type="Rhea" id="RHEA:16049"/>
        <dbReference type="ChEBI" id="CHEBI:10329"/>
        <dbReference type="ChEBI" id="CHEBI:15378"/>
        <dbReference type="ChEBI" id="CHEBI:18408"/>
        <dbReference type="ChEBI" id="CHEBI:58115"/>
        <dbReference type="ChEBI" id="CHEBI:60487"/>
        <dbReference type="EC" id="2.7.8.26"/>
    </reaction>
</comment>
<gene>
    <name evidence="19 20" type="primary">cobS</name>
    <name evidence="20" type="ORF">QJT81_03525</name>
</gene>
<dbReference type="Pfam" id="PF02654">
    <property type="entry name" value="CobS"/>
    <property type="match status" value="1"/>
</dbReference>
<feature type="transmembrane region" description="Helical" evidence="19">
    <location>
        <begin position="179"/>
        <end position="209"/>
    </location>
</feature>
<evidence type="ECO:0000256" key="19">
    <source>
        <dbReference type="HAMAP-Rule" id="MF_00719"/>
    </source>
</evidence>
<comment type="function">
    <text evidence="14 19">Joins adenosylcobinamide-GDP and alpha-ribazole to generate adenosylcobalamin (Ado-cobalamin). Also synthesizes adenosylcobalamin 5'-phosphate from adenosylcobinamide-GDP and alpha-ribazole 5'-phosphate.</text>
</comment>
<evidence type="ECO:0000256" key="14">
    <source>
        <dbReference type="ARBA" id="ARBA00025228"/>
    </source>
</evidence>
<comment type="pathway">
    <text evidence="3 19">Cofactor biosynthesis; adenosylcobalamin biosynthesis; adenosylcobalamin from cob(II)yrinate a,c-diamide: step 7/7.</text>
</comment>
<name>A0AA95KK39_9GAMM</name>
<dbReference type="GO" id="GO:0051073">
    <property type="term" value="F:adenosylcobinamide-GDP ribazoletransferase activity"/>
    <property type="evidence" value="ECO:0007669"/>
    <property type="project" value="UniProtKB-UniRule"/>
</dbReference>
<reference evidence="20" key="1">
    <citation type="journal article" date="2023" name="Int. J. Mol. Sci.">
        <title>Metagenomics Revealed a New Genus 'Candidatus Thiocaldithrix dubininis' gen. nov., sp. nov. and a New Species 'Candidatus Thiothrix putei' sp. nov. in the Family Thiotrichaceae, Some Members of Which Have Traits of Both Na+- and H+-Motive Energetics.</title>
        <authorList>
            <person name="Ravin N.V."/>
            <person name="Muntyan M.S."/>
            <person name="Smolyakov D.D."/>
            <person name="Rudenko T.S."/>
            <person name="Beletsky A.V."/>
            <person name="Mardanov A.V."/>
            <person name="Grabovich M.Y."/>
        </authorList>
    </citation>
    <scope>NUCLEOTIDE SEQUENCE</scope>
    <source>
        <strain evidence="20">GKL-02</strain>
    </source>
</reference>
<dbReference type="EC" id="2.7.8.26" evidence="5 19"/>
<comment type="cofactor">
    <cofactor evidence="1 19">
        <name>Mg(2+)</name>
        <dbReference type="ChEBI" id="CHEBI:18420"/>
    </cofactor>
</comment>
<accession>A0AA95KK39</accession>
<protein>
    <recommendedName>
        <fullName evidence="6 19">Adenosylcobinamide-GDP ribazoletransferase</fullName>
        <ecNumber evidence="5 19">2.7.8.26</ecNumber>
    </recommendedName>
    <alternativeName>
        <fullName evidence="16 19">Cobalamin synthase</fullName>
    </alternativeName>
    <alternativeName>
        <fullName evidence="15 19">Cobalamin-5'-phosphate synthase</fullName>
    </alternativeName>
</protein>
<evidence type="ECO:0000256" key="2">
    <source>
        <dbReference type="ARBA" id="ARBA00004651"/>
    </source>
</evidence>
<dbReference type="AlphaFoldDB" id="A0AA95KK39"/>
<keyword evidence="12 19" id="KW-1133">Transmembrane helix</keyword>
<dbReference type="GO" id="GO:0009236">
    <property type="term" value="P:cobalamin biosynthetic process"/>
    <property type="evidence" value="ECO:0007669"/>
    <property type="project" value="UniProtKB-UniRule"/>
</dbReference>
<evidence type="ECO:0000256" key="18">
    <source>
        <dbReference type="ARBA" id="ARBA00049504"/>
    </source>
</evidence>
<dbReference type="EMBL" id="CP124756">
    <property type="protein sequence ID" value="WGZ95071.1"/>
    <property type="molecule type" value="Genomic_DNA"/>
</dbReference>
<keyword evidence="9 19" id="KW-0808">Transferase</keyword>
<evidence type="ECO:0000256" key="17">
    <source>
        <dbReference type="ARBA" id="ARBA00048623"/>
    </source>
</evidence>
<keyword evidence="7 19" id="KW-1003">Cell membrane</keyword>
<comment type="similarity">
    <text evidence="4 19">Belongs to the CobS family.</text>
</comment>
<dbReference type="KEGG" id="tput:QJT81_03525"/>
<dbReference type="NCBIfam" id="TIGR00317">
    <property type="entry name" value="cobS"/>
    <property type="match status" value="1"/>
</dbReference>
<evidence type="ECO:0000256" key="7">
    <source>
        <dbReference type="ARBA" id="ARBA00022475"/>
    </source>
</evidence>
<dbReference type="GO" id="GO:0008818">
    <property type="term" value="F:cobalamin 5'-phosphate synthase activity"/>
    <property type="evidence" value="ECO:0007669"/>
    <property type="project" value="UniProtKB-UniRule"/>
</dbReference>
<proteinExistence type="inferred from homology"/>
<keyword evidence="10 19" id="KW-0812">Transmembrane</keyword>
<dbReference type="InterPro" id="IPR003805">
    <property type="entry name" value="CobS"/>
</dbReference>
<evidence type="ECO:0000256" key="15">
    <source>
        <dbReference type="ARBA" id="ARBA00032605"/>
    </source>
</evidence>
<evidence type="ECO:0000256" key="6">
    <source>
        <dbReference type="ARBA" id="ARBA00015850"/>
    </source>
</evidence>
<comment type="subcellular location">
    <subcellularLocation>
        <location evidence="2 19">Cell membrane</location>
        <topology evidence="2 19">Multi-pass membrane protein</topology>
    </subcellularLocation>
</comment>
<evidence type="ECO:0000256" key="13">
    <source>
        <dbReference type="ARBA" id="ARBA00023136"/>
    </source>
</evidence>
<feature type="transmembrane region" description="Helical" evidence="19">
    <location>
        <begin position="36"/>
        <end position="55"/>
    </location>
</feature>
<organism evidence="20">
    <name type="scientific">Candidatus Thiothrix putei</name>
    <dbReference type="NCBI Taxonomy" id="3080811"/>
    <lineage>
        <taxon>Bacteria</taxon>
        <taxon>Pseudomonadati</taxon>
        <taxon>Pseudomonadota</taxon>
        <taxon>Gammaproteobacteria</taxon>
        <taxon>Thiotrichales</taxon>
        <taxon>Thiotrichaceae</taxon>
        <taxon>Thiothrix</taxon>
    </lineage>
</organism>
<evidence type="ECO:0000313" key="20">
    <source>
        <dbReference type="EMBL" id="WGZ95071.1"/>
    </source>
</evidence>
<evidence type="ECO:0000256" key="3">
    <source>
        <dbReference type="ARBA" id="ARBA00004663"/>
    </source>
</evidence>
<keyword evidence="11 19" id="KW-0460">Magnesium</keyword>
<evidence type="ECO:0000256" key="16">
    <source>
        <dbReference type="ARBA" id="ARBA00032853"/>
    </source>
</evidence>
<evidence type="ECO:0000256" key="10">
    <source>
        <dbReference type="ARBA" id="ARBA00022692"/>
    </source>
</evidence>
<feature type="transmembrane region" description="Helical" evidence="19">
    <location>
        <begin position="139"/>
        <end position="159"/>
    </location>
</feature>
<feature type="transmembrane region" description="Helical" evidence="19">
    <location>
        <begin position="62"/>
        <end position="81"/>
    </location>
</feature>
<sequence length="246" mass="26149">MHNIPRYFFLALSFLTRIPVSDLGKLEAVDFGRAALFYPLVGLLIGALLCLPLVLFPHAPAVLLAAIVTVLWAAITGGLHLDGLADSADAWLGGFGDVEKTHRILKDPLIGAAGAIALVGLLLLKFAALVVVLEHGAWWVILLAPVLGRVLVLLLFLTTPYVRAGGLASAVTEQLPRTLAWWLTLVTLVAVALVSLQGLLAVLLGFWLLRRMMVQRLRGCTGDTAGAAVESGEMLWLVGVALGMPV</sequence>
<dbReference type="PANTHER" id="PTHR34148:SF1">
    <property type="entry name" value="ADENOSYLCOBINAMIDE-GDP RIBAZOLETRANSFERASE"/>
    <property type="match status" value="1"/>
</dbReference>
<evidence type="ECO:0000256" key="1">
    <source>
        <dbReference type="ARBA" id="ARBA00001946"/>
    </source>
</evidence>
<keyword evidence="8 19" id="KW-0169">Cobalamin biosynthesis</keyword>